<dbReference type="InterPro" id="IPR007318">
    <property type="entry name" value="Phopholipid_MeTrfase"/>
</dbReference>
<proteinExistence type="predicted"/>
<keyword evidence="7" id="KW-1185">Reference proteome</keyword>
<name>F0SG32_RUBBR</name>
<dbReference type="AlphaFoldDB" id="F0SG32"/>
<feature type="transmembrane region" description="Helical" evidence="5">
    <location>
        <begin position="143"/>
        <end position="165"/>
    </location>
</feature>
<evidence type="ECO:0000256" key="5">
    <source>
        <dbReference type="SAM" id="Phobius"/>
    </source>
</evidence>
<dbReference type="GO" id="GO:0012505">
    <property type="term" value="C:endomembrane system"/>
    <property type="evidence" value="ECO:0007669"/>
    <property type="project" value="UniProtKB-SubCell"/>
</dbReference>
<accession>F0SG32</accession>
<evidence type="ECO:0000313" key="7">
    <source>
        <dbReference type="Proteomes" id="UP000006860"/>
    </source>
</evidence>
<evidence type="ECO:0000256" key="4">
    <source>
        <dbReference type="ARBA" id="ARBA00023136"/>
    </source>
</evidence>
<feature type="transmembrane region" description="Helical" evidence="5">
    <location>
        <begin position="21"/>
        <end position="44"/>
    </location>
</feature>
<gene>
    <name evidence="6" type="ordered locus">Plabr_0694</name>
</gene>
<dbReference type="Gene3D" id="1.20.120.1630">
    <property type="match status" value="1"/>
</dbReference>
<feature type="transmembrane region" description="Helical" evidence="5">
    <location>
        <begin position="252"/>
        <end position="270"/>
    </location>
</feature>
<dbReference type="Proteomes" id="UP000006860">
    <property type="component" value="Chromosome"/>
</dbReference>
<comment type="subcellular location">
    <subcellularLocation>
        <location evidence="1">Endomembrane system</location>
        <topology evidence="1">Multi-pass membrane protein</topology>
    </subcellularLocation>
</comment>
<feature type="transmembrane region" description="Helical" evidence="5">
    <location>
        <begin position="180"/>
        <end position="207"/>
    </location>
</feature>
<evidence type="ECO:0000313" key="6">
    <source>
        <dbReference type="EMBL" id="ADY58321.1"/>
    </source>
</evidence>
<dbReference type="OrthoDB" id="211732at2"/>
<sequence>MIGGNRPENVTASGGARMKETAYLLQAALISVWWVGLASSQAFFAAFQFAGVGPTAFWSFLLPDLILIAGLSLARAYRENATLEYIILGAMGYGALYCCNATLLTGSGLLPTGLMLLGFAYNGFLCFHASLFRPASTDLFWNVLKTAIQFVSIWVLTLLVIPYVLLDAFGQSIIPRIDAWFYLGVFLFVCCGGLGLASSYFIVFDGVGTPLPLDQTNRLVTTGPYRYVRNPMAVAGIGQGMAIAMIYRSPPILVYSLLGMLIWHIVVRPIEERDMLKRFGLPYAEYRSRVSCWIPTFGRIPEQ</sequence>
<feature type="transmembrane region" description="Helical" evidence="5">
    <location>
        <begin position="56"/>
        <end position="73"/>
    </location>
</feature>
<feature type="transmembrane region" description="Helical" evidence="5">
    <location>
        <begin position="85"/>
        <end position="103"/>
    </location>
</feature>
<feature type="transmembrane region" description="Helical" evidence="5">
    <location>
        <begin position="109"/>
        <end position="131"/>
    </location>
</feature>
<keyword evidence="3 5" id="KW-1133">Transmembrane helix</keyword>
<evidence type="ECO:0000256" key="3">
    <source>
        <dbReference type="ARBA" id="ARBA00022989"/>
    </source>
</evidence>
<keyword evidence="4 5" id="KW-0472">Membrane</keyword>
<dbReference type="KEGG" id="pbs:Plabr_0694"/>
<dbReference type="HOGENOM" id="CLU_899086_0_0_0"/>
<keyword evidence="2 5" id="KW-0812">Transmembrane</keyword>
<dbReference type="Pfam" id="PF04191">
    <property type="entry name" value="PEMT"/>
    <property type="match status" value="1"/>
</dbReference>
<protein>
    <submittedName>
        <fullName evidence="6">Protein-S-isoprenylcysteine O-methyltransferase</fullName>
    </submittedName>
</protein>
<organism evidence="6 7">
    <name type="scientific">Rubinisphaera brasiliensis (strain ATCC 49424 / DSM 5305 / JCM 21570 / IAM 15109 / NBRC 103401 / IFAM 1448)</name>
    <name type="common">Planctomyces brasiliensis</name>
    <dbReference type="NCBI Taxonomy" id="756272"/>
    <lineage>
        <taxon>Bacteria</taxon>
        <taxon>Pseudomonadati</taxon>
        <taxon>Planctomycetota</taxon>
        <taxon>Planctomycetia</taxon>
        <taxon>Planctomycetales</taxon>
        <taxon>Planctomycetaceae</taxon>
        <taxon>Rubinisphaera</taxon>
    </lineage>
</organism>
<dbReference type="eggNOG" id="COG2020">
    <property type="taxonomic scope" value="Bacteria"/>
</dbReference>
<reference evidence="7" key="1">
    <citation type="submission" date="2011-02" db="EMBL/GenBank/DDBJ databases">
        <title>The complete genome of Planctomyces brasiliensis DSM 5305.</title>
        <authorList>
            <person name="Lucas S."/>
            <person name="Copeland A."/>
            <person name="Lapidus A."/>
            <person name="Bruce D."/>
            <person name="Goodwin L."/>
            <person name="Pitluck S."/>
            <person name="Kyrpides N."/>
            <person name="Mavromatis K."/>
            <person name="Pagani I."/>
            <person name="Ivanova N."/>
            <person name="Ovchinnikova G."/>
            <person name="Lu M."/>
            <person name="Detter J.C."/>
            <person name="Han C."/>
            <person name="Land M."/>
            <person name="Hauser L."/>
            <person name="Markowitz V."/>
            <person name="Cheng J.-F."/>
            <person name="Hugenholtz P."/>
            <person name="Woyke T."/>
            <person name="Wu D."/>
            <person name="Tindall B."/>
            <person name="Pomrenke H.G."/>
            <person name="Brambilla E."/>
            <person name="Klenk H.-P."/>
            <person name="Eisen J.A."/>
        </authorList>
    </citation>
    <scope>NUCLEOTIDE SEQUENCE [LARGE SCALE GENOMIC DNA]</scope>
    <source>
        <strain evidence="7">ATCC 49424 / DSM 5305 / JCM 21570 / NBRC 103401 / IFAM 1448</strain>
    </source>
</reference>
<dbReference type="EMBL" id="CP002546">
    <property type="protein sequence ID" value="ADY58321.1"/>
    <property type="molecule type" value="Genomic_DNA"/>
</dbReference>
<evidence type="ECO:0000256" key="1">
    <source>
        <dbReference type="ARBA" id="ARBA00004127"/>
    </source>
</evidence>
<dbReference type="STRING" id="756272.Plabr_0694"/>
<evidence type="ECO:0000256" key="2">
    <source>
        <dbReference type="ARBA" id="ARBA00022692"/>
    </source>
</evidence>